<keyword evidence="2" id="KW-1185">Reference proteome</keyword>
<sequence>MNKIIVQVYLPANGRTYDVRLPEDMYVRDAADVLGDLFSDVAKGLYCKSEVNILCLRDRGESLPQDKTLKELDICNRSQLMFV</sequence>
<evidence type="ECO:0000313" key="2">
    <source>
        <dbReference type="Proteomes" id="UP000019365"/>
    </source>
</evidence>
<dbReference type="EMBL" id="ATAX01000007">
    <property type="protein sequence ID" value="EWM54973.1"/>
    <property type="molecule type" value="Genomic_DNA"/>
</dbReference>
<name>W7UME5_RUMFL</name>
<evidence type="ECO:0000313" key="1">
    <source>
        <dbReference type="EMBL" id="EWM54973.1"/>
    </source>
</evidence>
<dbReference type="OrthoDB" id="1914848at2"/>
<reference evidence="1 2" key="1">
    <citation type="journal article" date="2014" name="PLoS ONE">
        <title>Rumen cellulosomics: divergent fiber-degrading strategies revealed by comparative genome-wide analysis of six ruminococcal strains.</title>
        <authorList>
            <person name="Dassa B."/>
            <person name="Borovok I."/>
            <person name="Ruimy-Israeli V."/>
            <person name="Lamed R."/>
            <person name="Flint H.J."/>
            <person name="Duncan S.H."/>
            <person name="Henrissat B."/>
            <person name="Coutinho P."/>
            <person name="Morrison M."/>
            <person name="Mosoni P."/>
            <person name="Yeoman C.J."/>
            <person name="White B.A."/>
            <person name="Bayer E.A."/>
        </authorList>
    </citation>
    <scope>NUCLEOTIDE SEQUENCE [LARGE SCALE GENOMIC DNA]</scope>
    <source>
        <strain evidence="1 2">007c</strain>
    </source>
</reference>
<gene>
    <name evidence="1" type="ORF">RF007C_02980</name>
</gene>
<organism evidence="1 2">
    <name type="scientific">Ruminococcus flavefaciens 007c</name>
    <dbReference type="NCBI Taxonomy" id="1341157"/>
    <lineage>
        <taxon>Bacteria</taxon>
        <taxon>Bacillati</taxon>
        <taxon>Bacillota</taxon>
        <taxon>Clostridia</taxon>
        <taxon>Eubacteriales</taxon>
        <taxon>Oscillospiraceae</taxon>
        <taxon>Ruminococcus</taxon>
    </lineage>
</organism>
<dbReference type="PATRIC" id="fig|1341157.4.peg.313"/>
<dbReference type="Proteomes" id="UP000019365">
    <property type="component" value="Unassembled WGS sequence"/>
</dbReference>
<comment type="caution">
    <text evidence="1">The sequence shown here is derived from an EMBL/GenBank/DDBJ whole genome shotgun (WGS) entry which is preliminary data.</text>
</comment>
<proteinExistence type="predicted"/>
<protein>
    <recommendedName>
        <fullName evidence="3">Ubiquitin-like domain-containing protein</fullName>
    </recommendedName>
</protein>
<accession>W7UME5</accession>
<dbReference type="AlphaFoldDB" id="W7UME5"/>
<evidence type="ECO:0008006" key="3">
    <source>
        <dbReference type="Google" id="ProtNLM"/>
    </source>
</evidence>
<dbReference type="RefSeq" id="WP_026052911.1">
    <property type="nucleotide sequence ID" value="NZ_ATAX01000007.1"/>
</dbReference>